<dbReference type="Pfam" id="PF13440">
    <property type="entry name" value="Polysacc_synt_3"/>
    <property type="match status" value="1"/>
</dbReference>
<evidence type="ECO:0000313" key="8">
    <source>
        <dbReference type="Proteomes" id="UP001235547"/>
    </source>
</evidence>
<keyword evidence="8" id="KW-1185">Reference proteome</keyword>
<dbReference type="EMBL" id="CP120370">
    <property type="protein sequence ID" value="WEX80989.1"/>
    <property type="molecule type" value="Genomic_DNA"/>
</dbReference>
<dbReference type="Proteomes" id="UP001235547">
    <property type="component" value="Chromosome 2"/>
</dbReference>
<feature type="transmembrane region" description="Helical" evidence="6">
    <location>
        <begin position="377"/>
        <end position="397"/>
    </location>
</feature>
<reference evidence="7 8" key="1">
    <citation type="submission" date="2023-03" db="EMBL/GenBank/DDBJ databases">
        <authorList>
            <person name="Kaur S."/>
            <person name="Espinosa-Saiz D."/>
            <person name="Velazquez E."/>
            <person name="Menendez E."/>
            <person name="diCenzo G.C."/>
        </authorList>
    </citation>
    <scope>NUCLEOTIDE SEQUENCE [LARGE SCALE GENOMIC DNA]</scope>
    <source>
        <strain evidence="7 8">LMG 27395</strain>
    </source>
</reference>
<dbReference type="PANTHER" id="PTHR30250">
    <property type="entry name" value="PST FAMILY PREDICTED COLANIC ACID TRANSPORTER"/>
    <property type="match status" value="1"/>
</dbReference>
<keyword evidence="3 6" id="KW-0812">Transmembrane</keyword>
<evidence type="ECO:0000256" key="3">
    <source>
        <dbReference type="ARBA" id="ARBA00022692"/>
    </source>
</evidence>
<protein>
    <submittedName>
        <fullName evidence="7">O-antigen translocase</fullName>
    </submittedName>
</protein>
<evidence type="ECO:0000313" key="7">
    <source>
        <dbReference type="EMBL" id="WEX80989.1"/>
    </source>
</evidence>
<comment type="subcellular location">
    <subcellularLocation>
        <location evidence="1">Cell membrane</location>
        <topology evidence="1">Multi-pass membrane protein</topology>
    </subcellularLocation>
</comment>
<keyword evidence="2" id="KW-1003">Cell membrane</keyword>
<feature type="transmembrane region" description="Helical" evidence="6">
    <location>
        <begin position="230"/>
        <end position="256"/>
    </location>
</feature>
<proteinExistence type="predicted"/>
<feature type="transmembrane region" description="Helical" evidence="6">
    <location>
        <begin position="466"/>
        <end position="487"/>
    </location>
</feature>
<evidence type="ECO:0000256" key="2">
    <source>
        <dbReference type="ARBA" id="ARBA00022475"/>
    </source>
</evidence>
<evidence type="ECO:0000256" key="4">
    <source>
        <dbReference type="ARBA" id="ARBA00022989"/>
    </source>
</evidence>
<evidence type="ECO:0000256" key="5">
    <source>
        <dbReference type="ARBA" id="ARBA00023136"/>
    </source>
</evidence>
<evidence type="ECO:0000256" key="1">
    <source>
        <dbReference type="ARBA" id="ARBA00004651"/>
    </source>
</evidence>
<dbReference type="CDD" id="cd13125">
    <property type="entry name" value="MATE_like_10"/>
    <property type="match status" value="1"/>
</dbReference>
<keyword evidence="4 6" id="KW-1133">Transmembrane helix</keyword>
<evidence type="ECO:0000256" key="6">
    <source>
        <dbReference type="SAM" id="Phobius"/>
    </source>
</evidence>
<keyword evidence="5 6" id="KW-0472">Membrane</keyword>
<accession>A0ABY8CQR2</accession>
<feature type="transmembrane region" description="Helical" evidence="6">
    <location>
        <begin position="133"/>
        <end position="154"/>
    </location>
</feature>
<sequence>MDSRASSGGEQTYTQILKSTTLIGGSSLINVAFAITRNKTIALLLGPAGVGLMGLYSSIADVAYAVAGFGIQASGVRQIAAAVGTGDTERIARTANVLRRTSVILGVVGALFLAALAFPVADFTFGENGHAAGVALLSAAILFRLLADGQIALIQGMRDIASLVRINVVGAFFGTVITIPLIYLFGTSGIVASLVAVAAVTLATCWWYGRRIRVSTPPMSTQQVRQETASLLKLGLVFMASGFLTLGAAYAIRIIVFRAEGITAAGFYQAAWTVGGFYASFILQSMGTDFYPRLTAVAGNNAECNRLVNEQAQISILIAGPGLIATLTAAPLVMRLFYSPEFYAAVDLLRWICLGMMLRVIAWPMGFVVLAKGAKSAFFWTEVAATLVHVGLAWLFVGKFGSLGAGAAFFGLYVWHSIWIYAIARRLSDFRWSTANRKLGLIFLPTSGAVFAALLVLPFWQATALGLLAAMLSGVYSLRMLMTLVPLTATLRTWRSKSA</sequence>
<dbReference type="RefSeq" id="WP_280731713.1">
    <property type="nucleotide sequence ID" value="NZ_CP120367.1"/>
</dbReference>
<feature type="transmembrane region" description="Helical" evidence="6">
    <location>
        <begin position="439"/>
        <end position="460"/>
    </location>
</feature>
<feature type="transmembrane region" description="Helical" evidence="6">
    <location>
        <begin position="316"/>
        <end position="337"/>
    </location>
</feature>
<dbReference type="PANTHER" id="PTHR30250:SF11">
    <property type="entry name" value="O-ANTIGEN TRANSPORTER-RELATED"/>
    <property type="match status" value="1"/>
</dbReference>
<feature type="transmembrane region" description="Helical" evidence="6">
    <location>
        <begin position="166"/>
        <end position="184"/>
    </location>
</feature>
<feature type="transmembrane region" description="Helical" evidence="6">
    <location>
        <begin position="403"/>
        <end position="427"/>
    </location>
</feature>
<name>A0ABY8CQR2_9HYPH</name>
<organism evidence="7 8">
    <name type="scientific">Sinorhizobium numidicum</name>
    <dbReference type="NCBI Taxonomy" id="680248"/>
    <lineage>
        <taxon>Bacteria</taxon>
        <taxon>Pseudomonadati</taxon>
        <taxon>Pseudomonadota</taxon>
        <taxon>Alphaproteobacteria</taxon>
        <taxon>Hyphomicrobiales</taxon>
        <taxon>Rhizobiaceae</taxon>
        <taxon>Sinorhizobium/Ensifer group</taxon>
        <taxon>Sinorhizobium</taxon>
    </lineage>
</organism>
<dbReference type="InterPro" id="IPR050833">
    <property type="entry name" value="Poly_Biosynth_Transport"/>
</dbReference>
<feature type="transmembrane region" description="Helical" evidence="6">
    <location>
        <begin position="103"/>
        <end position="121"/>
    </location>
</feature>
<gene>
    <name evidence="7" type="ORF">PYH38_000321</name>
</gene>
<feature type="transmembrane region" description="Helical" evidence="6">
    <location>
        <begin position="349"/>
        <end position="370"/>
    </location>
</feature>
<feature type="transmembrane region" description="Helical" evidence="6">
    <location>
        <begin position="190"/>
        <end position="209"/>
    </location>
</feature>
<feature type="transmembrane region" description="Helical" evidence="6">
    <location>
        <begin position="262"/>
        <end position="283"/>
    </location>
</feature>
<dbReference type="InterPro" id="IPR044550">
    <property type="entry name" value="WzxE"/>
</dbReference>